<protein>
    <submittedName>
        <fullName evidence="1">Uncharacterized protein</fullName>
    </submittedName>
</protein>
<keyword evidence="2" id="KW-1185">Reference proteome</keyword>
<dbReference type="EMBL" id="CP048659">
    <property type="protein sequence ID" value="QOW45644.1"/>
    <property type="molecule type" value="Genomic_DNA"/>
</dbReference>
<dbReference type="RefSeq" id="WP_180044741.1">
    <property type="nucleotide sequence ID" value="NZ_CP048659.1"/>
</dbReference>
<evidence type="ECO:0000313" key="1">
    <source>
        <dbReference type="EMBL" id="QOW45644.1"/>
    </source>
</evidence>
<reference evidence="1 2" key="1">
    <citation type="submission" date="2020-02" db="EMBL/GenBank/DDBJ databases">
        <title>Tigecycline-resistant Acinetobacter species from pigs and migratory birds.</title>
        <authorList>
            <person name="Chen C."/>
            <person name="Sun J."/>
            <person name="Liao X.-P."/>
            <person name="Liu Y.-H."/>
        </authorList>
    </citation>
    <scope>NUCLEOTIDE SEQUENCE [LARGE SCALE GENOMIC DNA]</scope>
    <source>
        <strain evidence="1 2">YH12207_T</strain>
    </source>
</reference>
<name>A0A7S6VVG2_9GAMM</name>
<sequence length="264" mass="30351">MLNVNKIFALTFTLGIAQHTLAGYSDEISYFEFLEKRDVPKEVTTLIPVNEKLLDFNFGHLNDDVLWDLALITVPSDEFNLAQQENRLPKKRTLNLYLGDGQSFKLKLQHQYAFKNLDEKAILSIWQTGILDTENHYIHPKVRKIYDLLDPDAPFQQATGGFTLSQSFENYSYSIKFIWDKKLQDWIYAGTLGTTHSNPQLDATSEDESSVTAATEVASYETSSNYVLLLKENPETKALKDFYFDHPEYEDSYSFDPDNYGPPE</sequence>
<dbReference type="Proteomes" id="UP000593966">
    <property type="component" value="Chromosome"/>
</dbReference>
<evidence type="ECO:0000313" key="2">
    <source>
        <dbReference type="Proteomes" id="UP000593966"/>
    </source>
</evidence>
<proteinExistence type="predicted"/>
<dbReference type="AlphaFoldDB" id="A0A7S6VVG2"/>
<accession>A0A7S6VVG2</accession>
<gene>
    <name evidence="1" type="ORF">G0028_06900</name>
</gene>
<organism evidence="1 2">
    <name type="scientific">Acinetobacter piscicola</name>
    <dbReference type="NCBI Taxonomy" id="2006115"/>
    <lineage>
        <taxon>Bacteria</taxon>
        <taxon>Pseudomonadati</taxon>
        <taxon>Pseudomonadota</taxon>
        <taxon>Gammaproteobacteria</taxon>
        <taxon>Moraxellales</taxon>
        <taxon>Moraxellaceae</taxon>
        <taxon>Acinetobacter</taxon>
    </lineage>
</organism>